<dbReference type="PANTHER" id="PTHR11638:SF18">
    <property type="entry name" value="HEAT SHOCK PROTEIN 104"/>
    <property type="match status" value="1"/>
</dbReference>
<dbReference type="InterPro" id="IPR028299">
    <property type="entry name" value="ClpA/B_CS2"/>
</dbReference>
<evidence type="ECO:0000259" key="14">
    <source>
        <dbReference type="PROSITE" id="PS51903"/>
    </source>
</evidence>
<reference evidence="16" key="1">
    <citation type="journal article" date="2019" name="Int. J. Syst. Evol. Microbiol.">
        <title>The Global Catalogue of Microorganisms (GCM) 10K type strain sequencing project: providing services to taxonomists for standard genome sequencing and annotation.</title>
        <authorList>
            <consortium name="The Broad Institute Genomics Platform"/>
            <consortium name="The Broad Institute Genome Sequencing Center for Infectious Disease"/>
            <person name="Wu L."/>
            <person name="Ma J."/>
        </authorList>
    </citation>
    <scope>NUCLEOTIDE SEQUENCE [LARGE SCALE GENOMIC DNA]</scope>
    <source>
        <strain evidence="16">KCTC 22245</strain>
    </source>
</reference>
<comment type="caution">
    <text evidence="15">The sequence shown here is derived from an EMBL/GenBank/DDBJ whole genome shotgun (WGS) entry which is preliminary data.</text>
</comment>
<dbReference type="InterPro" id="IPR018368">
    <property type="entry name" value="ClpA/B_CS1"/>
</dbReference>
<keyword evidence="6 12" id="KW-0067">ATP-binding</keyword>
<evidence type="ECO:0000256" key="8">
    <source>
        <dbReference type="ARBA" id="ARBA00023186"/>
    </source>
</evidence>
<dbReference type="InterPro" id="IPR050130">
    <property type="entry name" value="ClpA_ClpB"/>
</dbReference>
<feature type="domain" description="Clp R" evidence="14">
    <location>
        <begin position="3"/>
        <end position="145"/>
    </location>
</feature>
<dbReference type="Pfam" id="PF17871">
    <property type="entry name" value="AAA_lid_9"/>
    <property type="match status" value="1"/>
</dbReference>
<dbReference type="InterPro" id="IPR019489">
    <property type="entry name" value="Clp_ATPase_C"/>
</dbReference>
<evidence type="ECO:0000256" key="3">
    <source>
        <dbReference type="ARBA" id="ARBA00017574"/>
    </source>
</evidence>
<feature type="coiled-coil region" evidence="13">
    <location>
        <begin position="411"/>
        <end position="491"/>
    </location>
</feature>
<organism evidence="15 16">
    <name type="scientific">Parvularcula lutaonensis</name>
    <dbReference type="NCBI Taxonomy" id="491923"/>
    <lineage>
        <taxon>Bacteria</taxon>
        <taxon>Pseudomonadati</taxon>
        <taxon>Pseudomonadota</taxon>
        <taxon>Alphaproteobacteria</taxon>
        <taxon>Parvularculales</taxon>
        <taxon>Parvularculaceae</taxon>
        <taxon>Parvularcula</taxon>
    </lineage>
</organism>
<dbReference type="Proteomes" id="UP001595607">
    <property type="component" value="Unassembled WGS sequence"/>
</dbReference>
<comment type="similarity">
    <text evidence="2 12">Belongs to the ClpA/ClpB family.</text>
</comment>
<keyword evidence="13" id="KW-0346">Stress response</keyword>
<comment type="subcellular location">
    <subcellularLocation>
        <location evidence="1 13">Cytoplasm</location>
    </subcellularLocation>
</comment>
<evidence type="ECO:0000256" key="13">
    <source>
        <dbReference type="RuleBase" id="RU362034"/>
    </source>
</evidence>
<dbReference type="RefSeq" id="WP_189572482.1">
    <property type="nucleotide sequence ID" value="NZ_BMXU01000001.1"/>
</dbReference>
<dbReference type="SUPFAM" id="SSF81923">
    <property type="entry name" value="Double Clp-N motif"/>
    <property type="match status" value="1"/>
</dbReference>
<evidence type="ECO:0000256" key="9">
    <source>
        <dbReference type="ARBA" id="ARBA00025613"/>
    </source>
</evidence>
<dbReference type="Pfam" id="PF00004">
    <property type="entry name" value="AAA"/>
    <property type="match status" value="1"/>
</dbReference>
<comment type="function">
    <text evidence="9">Part of a stress-induced multi-chaperone system, it is involved in the recovery of the cell from heat-induced damage, in cooperation with DnaK, DnaJ and GrpE. Acts before DnaK, in the processing of protein aggregates. Protein binding stimulates the ATPase activity; ATP hydrolysis unfolds the denatured protein aggregates, which probably helps expose new hydrophobic binding sites on the surface of ClpB-bound aggregates, contributing to the solubilization and refolding of denatured protein aggregates by DnaK.</text>
</comment>
<dbReference type="PRINTS" id="PR00300">
    <property type="entry name" value="CLPPROTEASEA"/>
</dbReference>
<dbReference type="NCBIfam" id="TIGR03346">
    <property type="entry name" value="chaperone_ClpB"/>
    <property type="match status" value="1"/>
</dbReference>
<dbReference type="InterPro" id="IPR001270">
    <property type="entry name" value="ClpA/B"/>
</dbReference>
<protein>
    <recommendedName>
        <fullName evidence="3 13">Chaperone protein ClpB</fullName>
    </recommendedName>
</protein>
<dbReference type="InterPro" id="IPR017730">
    <property type="entry name" value="Chaperonin_ClpB"/>
</dbReference>
<evidence type="ECO:0000256" key="10">
    <source>
        <dbReference type="ARBA" id="ARBA00026057"/>
    </source>
</evidence>
<dbReference type="SUPFAM" id="SSF52540">
    <property type="entry name" value="P-loop containing nucleoside triphosphate hydrolases"/>
    <property type="match status" value="2"/>
</dbReference>
<dbReference type="SMART" id="SM00382">
    <property type="entry name" value="AAA"/>
    <property type="match status" value="2"/>
</dbReference>
<evidence type="ECO:0000313" key="16">
    <source>
        <dbReference type="Proteomes" id="UP001595607"/>
    </source>
</evidence>
<dbReference type="EMBL" id="JBHRVA010000002">
    <property type="protein sequence ID" value="MFC3301456.1"/>
    <property type="molecule type" value="Genomic_DNA"/>
</dbReference>
<evidence type="ECO:0000256" key="2">
    <source>
        <dbReference type="ARBA" id="ARBA00008675"/>
    </source>
</evidence>
<keyword evidence="5 12" id="KW-0547">Nucleotide-binding</keyword>
<comment type="subunit">
    <text evidence="10">Homohexamer. The oligomerization is ATP-dependent.</text>
</comment>
<dbReference type="InterPro" id="IPR027417">
    <property type="entry name" value="P-loop_NTPase"/>
</dbReference>
<keyword evidence="4 11" id="KW-0677">Repeat</keyword>
<evidence type="ECO:0000256" key="5">
    <source>
        <dbReference type="ARBA" id="ARBA00022741"/>
    </source>
</evidence>
<keyword evidence="13" id="KW-0963">Cytoplasm</keyword>
<dbReference type="PROSITE" id="PS00870">
    <property type="entry name" value="CLPAB_1"/>
    <property type="match status" value="1"/>
</dbReference>
<dbReference type="PROSITE" id="PS00871">
    <property type="entry name" value="CLPAB_2"/>
    <property type="match status" value="1"/>
</dbReference>
<comment type="subunit">
    <text evidence="13">Homohexamer; The oligomerization is ATP-dependent.</text>
</comment>
<dbReference type="Gene3D" id="1.10.8.60">
    <property type="match status" value="1"/>
</dbReference>
<dbReference type="Pfam" id="PF07724">
    <property type="entry name" value="AAA_2"/>
    <property type="match status" value="1"/>
</dbReference>
<proteinExistence type="inferred from homology"/>
<evidence type="ECO:0000256" key="12">
    <source>
        <dbReference type="RuleBase" id="RU004432"/>
    </source>
</evidence>
<dbReference type="PROSITE" id="PS51903">
    <property type="entry name" value="CLP_R"/>
    <property type="match status" value="1"/>
</dbReference>
<dbReference type="PANTHER" id="PTHR11638">
    <property type="entry name" value="ATP-DEPENDENT CLP PROTEASE"/>
    <property type="match status" value="1"/>
</dbReference>
<dbReference type="InterPro" id="IPR003959">
    <property type="entry name" value="ATPase_AAA_core"/>
</dbReference>
<dbReference type="InterPro" id="IPR041546">
    <property type="entry name" value="ClpA/ClpB_AAA_lid"/>
</dbReference>
<keyword evidence="16" id="KW-1185">Reference proteome</keyword>
<gene>
    <name evidence="13 15" type="primary">clpB</name>
    <name evidence="15" type="ORF">ACFONP_01755</name>
</gene>
<dbReference type="Pfam" id="PF10431">
    <property type="entry name" value="ClpB_D2-small"/>
    <property type="match status" value="1"/>
</dbReference>
<keyword evidence="8 12" id="KW-0143">Chaperone</keyword>
<dbReference type="InterPro" id="IPR036628">
    <property type="entry name" value="Clp_N_dom_sf"/>
</dbReference>
<evidence type="ECO:0000256" key="6">
    <source>
        <dbReference type="ARBA" id="ARBA00022840"/>
    </source>
</evidence>
<evidence type="ECO:0000256" key="4">
    <source>
        <dbReference type="ARBA" id="ARBA00022737"/>
    </source>
</evidence>
<evidence type="ECO:0000256" key="11">
    <source>
        <dbReference type="PROSITE-ProRule" id="PRU01251"/>
    </source>
</evidence>
<dbReference type="InterPro" id="IPR003593">
    <property type="entry name" value="AAA+_ATPase"/>
</dbReference>
<dbReference type="Pfam" id="PF02861">
    <property type="entry name" value="Clp_N"/>
    <property type="match status" value="1"/>
</dbReference>
<dbReference type="InterPro" id="IPR004176">
    <property type="entry name" value="Clp_R_N"/>
</dbReference>
<sequence length="881" mass="96522">MQFENFTDRARGLIQAAQTIAVRESHQQITPHHLLKALLDDSEGLASNLIRKAGGDPAIALQLSEQALAKLPQVEGQAAQTYLAQDTAKVLALAEEIAKKAGDSFVTAERLLVALGIEGSAKDALAKAKASPQALNAAINDIRKGRTADSASAEQAYDALKRYATDLTARAKEGKLDPIIGRDEEIRRTMQILSRRTKNNPVLIGEPGVGKTAIAEGLALRIVDGDVPESLKDKRLLSLDMGALIAGAKYRGEFEERLKAVLSEVQAADGSIILFIDEMHTLIGAGKTDGAMDASNLLKPALARGELHCIGATTLDEYRKHVEKDAALARRFQAVFVSEPTVEDTVSILRGLKEKYELHHGVRISDSAIVAASTLSNRYITDRFLPDKAIDLVDEAASRLRMAVDSKPEELDNLDRQIIQMKIEREALLKEDDEASKDRLKTLEAELADMEERSRDLTNRWEAERQALASATELKEQLDRMRAELADAERTGDLARASELKYGRIPQVEKQLEEAQSHDPGDLVQEVVDAEAVAQVVSKWTGIPVDKMLEGEREKLLKMEDALHKRVVGQDEAVTAVSSAVRRARAGLQDPNRPLGSFLFLGPTGVGKTELTKALAAFLFDDDTAIQRIDMSEYMEKHAVSRLVGAPPGYVGYEEGGVLTEAVRRRPYQVVLFDEVEKAHPDVFNILLQVLDEGRLTDSQGHVVDFRNTLIILTSNLGAEFMAGLAEDADVEAVRPQVMDAVRAAFRPEFLNRLDEIILFSRLKRDQMGAIVDIQIARLEKLLAERKITIKLEDSAREWLAEAGYDPAFGARPLKRVVQKAVQDPLAELILEGTVKDGSELKLGADDDGLTLNGVPLKSREAFKLGAASGPMAAPESQMIN</sequence>
<dbReference type="Gene3D" id="1.10.1780.10">
    <property type="entry name" value="Clp, N-terminal domain"/>
    <property type="match status" value="1"/>
</dbReference>
<dbReference type="CDD" id="cd19499">
    <property type="entry name" value="RecA-like_ClpB_Hsp104-like"/>
    <property type="match status" value="1"/>
</dbReference>
<name>A0ABV7M7V5_9PROT</name>
<dbReference type="Gene3D" id="3.40.50.300">
    <property type="entry name" value="P-loop containing nucleotide triphosphate hydrolases"/>
    <property type="match status" value="3"/>
</dbReference>
<dbReference type="CDD" id="cd00009">
    <property type="entry name" value="AAA"/>
    <property type="match status" value="1"/>
</dbReference>
<accession>A0ABV7M7V5</accession>
<evidence type="ECO:0000256" key="1">
    <source>
        <dbReference type="ARBA" id="ARBA00004496"/>
    </source>
</evidence>
<evidence type="ECO:0000256" key="7">
    <source>
        <dbReference type="ARBA" id="ARBA00023054"/>
    </source>
</evidence>
<evidence type="ECO:0000313" key="15">
    <source>
        <dbReference type="EMBL" id="MFC3301456.1"/>
    </source>
</evidence>
<keyword evidence="7 13" id="KW-0175">Coiled coil</keyword>
<dbReference type="SMART" id="SM01086">
    <property type="entry name" value="ClpB_D2-small"/>
    <property type="match status" value="1"/>
</dbReference>